<protein>
    <submittedName>
        <fullName evidence="2">Uncharacterized protein</fullName>
    </submittedName>
</protein>
<organism evidence="2 3">
    <name type="scientific">Colocasia esculenta</name>
    <name type="common">Wild taro</name>
    <name type="synonym">Arum esculentum</name>
    <dbReference type="NCBI Taxonomy" id="4460"/>
    <lineage>
        <taxon>Eukaryota</taxon>
        <taxon>Viridiplantae</taxon>
        <taxon>Streptophyta</taxon>
        <taxon>Embryophyta</taxon>
        <taxon>Tracheophyta</taxon>
        <taxon>Spermatophyta</taxon>
        <taxon>Magnoliopsida</taxon>
        <taxon>Liliopsida</taxon>
        <taxon>Araceae</taxon>
        <taxon>Aroideae</taxon>
        <taxon>Colocasieae</taxon>
        <taxon>Colocasia</taxon>
    </lineage>
</organism>
<keyword evidence="1" id="KW-0812">Transmembrane</keyword>
<accession>A0A843W944</accession>
<dbReference type="AlphaFoldDB" id="A0A843W944"/>
<evidence type="ECO:0000313" key="3">
    <source>
        <dbReference type="Proteomes" id="UP000652761"/>
    </source>
</evidence>
<sequence length="332" mass="35189">CSCCCAACVASVVARRVRAIAVRLVLDSLAVAFLVRRTLASQSRCGAPGVRGPQDCAMRVFGCCRDCPSLVSAVVVPPQSLRCVVGSAGAFWIALCHFWQRFFLGVLCVRFGPLLSCPCDSKCAVWLGRILVRFSQDGSWCFLVEVLPKAASFCLGVVGQGVVPLAVSLATALASLSYGGLLVQLHVLHLERSSMLHVFVPQGLGPAWPIVPFLACGSWRVAFGALVHCVVPWVALGACGSTICCVVCLFMSFVRRFTSLLSVGGIELSASGTLCVGLCLVVVPLPLWGGCFALSRWPVVRRALVVACVQVFLLAFGAIVFGCGTLLRFGFL</sequence>
<evidence type="ECO:0000313" key="2">
    <source>
        <dbReference type="EMBL" id="MQM00734.1"/>
    </source>
</evidence>
<reference evidence="2" key="1">
    <citation type="submission" date="2017-07" db="EMBL/GenBank/DDBJ databases">
        <title>Taro Niue Genome Assembly and Annotation.</title>
        <authorList>
            <person name="Atibalentja N."/>
            <person name="Keating K."/>
            <person name="Fields C.J."/>
        </authorList>
    </citation>
    <scope>NUCLEOTIDE SEQUENCE</scope>
    <source>
        <strain evidence="2">Niue_2</strain>
        <tissue evidence="2">Leaf</tissue>
    </source>
</reference>
<feature type="transmembrane region" description="Helical" evidence="1">
    <location>
        <begin position="303"/>
        <end position="327"/>
    </location>
</feature>
<comment type="caution">
    <text evidence="2">The sequence shown here is derived from an EMBL/GenBank/DDBJ whole genome shotgun (WGS) entry which is preliminary data.</text>
</comment>
<keyword evidence="1" id="KW-0472">Membrane</keyword>
<feature type="transmembrane region" description="Helical" evidence="1">
    <location>
        <begin position="260"/>
        <end position="283"/>
    </location>
</feature>
<keyword evidence="3" id="KW-1185">Reference proteome</keyword>
<feature type="transmembrane region" description="Helical" evidence="1">
    <location>
        <begin position="233"/>
        <end position="253"/>
    </location>
</feature>
<feature type="transmembrane region" description="Helical" evidence="1">
    <location>
        <begin position="162"/>
        <end position="183"/>
    </location>
</feature>
<evidence type="ECO:0000256" key="1">
    <source>
        <dbReference type="SAM" id="Phobius"/>
    </source>
</evidence>
<name>A0A843W944_COLES</name>
<dbReference type="Proteomes" id="UP000652761">
    <property type="component" value="Unassembled WGS sequence"/>
</dbReference>
<feature type="transmembrane region" description="Helical" evidence="1">
    <location>
        <begin position="204"/>
        <end position="227"/>
    </location>
</feature>
<keyword evidence="1" id="KW-1133">Transmembrane helix</keyword>
<dbReference type="EMBL" id="NMUH01002559">
    <property type="protein sequence ID" value="MQM00734.1"/>
    <property type="molecule type" value="Genomic_DNA"/>
</dbReference>
<feature type="non-terminal residue" evidence="2">
    <location>
        <position position="1"/>
    </location>
</feature>
<proteinExistence type="predicted"/>
<gene>
    <name evidence="2" type="ORF">Taro_033479</name>
</gene>